<accession>A0A6M3JTR9</accession>
<dbReference type="EMBL" id="MT142024">
    <property type="protein sequence ID" value="QJA73394.1"/>
    <property type="molecule type" value="Genomic_DNA"/>
</dbReference>
<proteinExistence type="predicted"/>
<evidence type="ECO:0000313" key="2">
    <source>
        <dbReference type="EMBL" id="QJA73394.1"/>
    </source>
</evidence>
<name>A0A6M3JTR9_9ZZZZ</name>
<protein>
    <submittedName>
        <fullName evidence="2">Uncharacterized protein</fullName>
    </submittedName>
</protein>
<gene>
    <name evidence="2" type="ORF">MM415A02385_0001</name>
    <name evidence="3" type="ORF">MM415B02353_0001</name>
</gene>
<reference evidence="2" key="1">
    <citation type="submission" date="2020-03" db="EMBL/GenBank/DDBJ databases">
        <title>The deep terrestrial virosphere.</title>
        <authorList>
            <person name="Holmfeldt K."/>
            <person name="Nilsson E."/>
            <person name="Simone D."/>
            <person name="Lopez-Fernandez M."/>
            <person name="Wu X."/>
            <person name="de Brujin I."/>
            <person name="Lundin D."/>
            <person name="Andersson A."/>
            <person name="Bertilsson S."/>
            <person name="Dopson M."/>
        </authorList>
    </citation>
    <scope>NUCLEOTIDE SEQUENCE</scope>
    <source>
        <strain evidence="2">MM415A02385</strain>
        <strain evidence="3">MM415B02353</strain>
    </source>
</reference>
<organism evidence="2">
    <name type="scientific">viral metagenome</name>
    <dbReference type="NCBI Taxonomy" id="1070528"/>
    <lineage>
        <taxon>unclassified sequences</taxon>
        <taxon>metagenomes</taxon>
        <taxon>organismal metagenomes</taxon>
    </lineage>
</organism>
<dbReference type="EMBL" id="MT142920">
    <property type="protein sequence ID" value="QJA90530.1"/>
    <property type="molecule type" value="Genomic_DNA"/>
</dbReference>
<sequence length="67" mass="7660">MGINPILRRARRRSELQRRRSASPGPRLELFARRKREGWVTLGNEADGLDMKDSLILLAQGKHPLTP</sequence>
<feature type="region of interest" description="Disordered" evidence="1">
    <location>
        <begin position="1"/>
        <end position="28"/>
    </location>
</feature>
<evidence type="ECO:0000256" key="1">
    <source>
        <dbReference type="SAM" id="MobiDB-lite"/>
    </source>
</evidence>
<evidence type="ECO:0000313" key="3">
    <source>
        <dbReference type="EMBL" id="QJA90530.1"/>
    </source>
</evidence>
<dbReference type="AlphaFoldDB" id="A0A6M3JTR9"/>